<sequence>MIQEVKTYNQLHSPPSIDYGSLVFIATGGSGVIYAIDEEKILKEFYDKDDEGVNVERRVFERLGGHANIVKCFGVINNGLILERGRSIRTTIKERGAYQIPLDTKIRWLQQAAEGMKHMHHNDVLHADVGCHNWITVDGRLKIIDFEGCSVDAGEARACYEWFSYKESTPAISRGTDIFAFGCAIYEILTGRQPYDELVAHADRFFRVEQLYAKSQFPEVQNMPLSKLMEGCWHGTFSSMNEILQELETVNLLRCTKLRVVPSLQ</sequence>
<dbReference type="AlphaFoldDB" id="A0A4Z1P7S4"/>
<name>A0A4Z1P7S4_9PEZI</name>
<dbReference type="STRING" id="86259.A0A4Z1P7S4"/>
<comment type="caution">
    <text evidence="2">The sequence shown here is derived from an EMBL/GenBank/DDBJ whole genome shotgun (WGS) entry which is preliminary data.</text>
</comment>
<keyword evidence="2" id="KW-0418">Kinase</keyword>
<dbReference type="Proteomes" id="UP000298493">
    <property type="component" value="Unassembled WGS sequence"/>
</dbReference>
<keyword evidence="2" id="KW-0808">Transferase</keyword>
<accession>A0A4Z1P7S4</accession>
<dbReference type="InterPro" id="IPR051681">
    <property type="entry name" value="Ser/Thr_Kinases-Pseudokinases"/>
</dbReference>
<dbReference type="PROSITE" id="PS50011">
    <property type="entry name" value="PROTEIN_KINASE_DOM"/>
    <property type="match status" value="1"/>
</dbReference>
<feature type="domain" description="Protein kinase" evidence="1">
    <location>
        <begin position="19"/>
        <end position="265"/>
    </location>
</feature>
<protein>
    <submittedName>
        <fullName evidence="2">Kinase-like domain</fullName>
    </submittedName>
</protein>
<gene>
    <name evidence="2" type="ORF">E6O75_ATG03454</name>
</gene>
<reference evidence="2 3" key="1">
    <citation type="submission" date="2019-04" db="EMBL/GenBank/DDBJ databases">
        <title>High contiguity whole genome sequence and gene annotation resource for two Venturia nashicola isolates.</title>
        <authorList>
            <person name="Prokchorchik M."/>
            <person name="Won K."/>
            <person name="Lee Y."/>
            <person name="Choi E.D."/>
            <person name="Segonzac C."/>
            <person name="Sohn K.H."/>
        </authorList>
    </citation>
    <scope>NUCLEOTIDE SEQUENCE [LARGE SCALE GENOMIC DNA]</scope>
    <source>
        <strain evidence="2 3">PRI2</strain>
    </source>
</reference>
<keyword evidence="3" id="KW-1185">Reference proteome</keyword>
<dbReference type="InterPro" id="IPR000719">
    <property type="entry name" value="Prot_kinase_dom"/>
</dbReference>
<dbReference type="PANTHER" id="PTHR44329">
    <property type="entry name" value="SERINE/THREONINE-PROTEIN KINASE TNNI3K-RELATED"/>
    <property type="match status" value="1"/>
</dbReference>
<dbReference type="GO" id="GO:0005524">
    <property type="term" value="F:ATP binding"/>
    <property type="evidence" value="ECO:0007669"/>
    <property type="project" value="InterPro"/>
</dbReference>
<evidence type="ECO:0000313" key="3">
    <source>
        <dbReference type="Proteomes" id="UP000298493"/>
    </source>
</evidence>
<organism evidence="2 3">
    <name type="scientific">Venturia nashicola</name>
    <dbReference type="NCBI Taxonomy" id="86259"/>
    <lineage>
        <taxon>Eukaryota</taxon>
        <taxon>Fungi</taxon>
        <taxon>Dikarya</taxon>
        <taxon>Ascomycota</taxon>
        <taxon>Pezizomycotina</taxon>
        <taxon>Dothideomycetes</taxon>
        <taxon>Pleosporomycetidae</taxon>
        <taxon>Venturiales</taxon>
        <taxon>Venturiaceae</taxon>
        <taxon>Venturia</taxon>
    </lineage>
</organism>
<evidence type="ECO:0000313" key="2">
    <source>
        <dbReference type="EMBL" id="TID23818.1"/>
    </source>
</evidence>
<dbReference type="InterPro" id="IPR011009">
    <property type="entry name" value="Kinase-like_dom_sf"/>
</dbReference>
<dbReference type="PANTHER" id="PTHR44329:SF6">
    <property type="entry name" value="RECEPTOR-INTERACTING SERINE_THREONINE-PROTEIN KINASE 1"/>
    <property type="match status" value="1"/>
</dbReference>
<dbReference type="GO" id="GO:0004674">
    <property type="term" value="F:protein serine/threonine kinase activity"/>
    <property type="evidence" value="ECO:0007669"/>
    <property type="project" value="TreeGrafter"/>
</dbReference>
<dbReference type="Pfam" id="PF00069">
    <property type="entry name" value="Pkinase"/>
    <property type="match status" value="1"/>
</dbReference>
<dbReference type="SUPFAM" id="SSF56112">
    <property type="entry name" value="Protein kinase-like (PK-like)"/>
    <property type="match status" value="1"/>
</dbReference>
<dbReference type="Gene3D" id="1.10.510.10">
    <property type="entry name" value="Transferase(Phosphotransferase) domain 1"/>
    <property type="match status" value="1"/>
</dbReference>
<dbReference type="EMBL" id="SNSC02000006">
    <property type="protein sequence ID" value="TID23818.1"/>
    <property type="molecule type" value="Genomic_DNA"/>
</dbReference>
<evidence type="ECO:0000259" key="1">
    <source>
        <dbReference type="PROSITE" id="PS50011"/>
    </source>
</evidence>
<proteinExistence type="predicted"/>